<dbReference type="HOGENOM" id="CLU_2630415_0_0_9"/>
<evidence type="ECO:0000313" key="2">
    <source>
        <dbReference type="Proteomes" id="UP000016511"/>
    </source>
</evidence>
<gene>
    <name evidence="1" type="ORF">HMPREF0083_01520</name>
</gene>
<reference evidence="1 2" key="1">
    <citation type="submission" date="2013-08" db="EMBL/GenBank/DDBJ databases">
        <authorList>
            <person name="Weinstock G."/>
            <person name="Sodergren E."/>
            <person name="Wylie T."/>
            <person name="Fulton L."/>
            <person name="Fulton R."/>
            <person name="Fronick C."/>
            <person name="O'Laughlin M."/>
            <person name="Godfrey J."/>
            <person name="Miner T."/>
            <person name="Herter B."/>
            <person name="Appelbaum E."/>
            <person name="Cordes M."/>
            <person name="Lek S."/>
            <person name="Wollam A."/>
            <person name="Pepin K.H."/>
            <person name="Palsikar V.B."/>
            <person name="Mitreva M."/>
            <person name="Wilson R.K."/>
        </authorList>
    </citation>
    <scope>NUCLEOTIDE SEQUENCE [LARGE SCALE GENOMIC DNA]</scope>
    <source>
        <strain evidence="1 2">ATCC 12856</strain>
    </source>
</reference>
<dbReference type="EMBL" id="AWSJ01000099">
    <property type="protein sequence ID" value="ERI10396.1"/>
    <property type="molecule type" value="Genomic_DNA"/>
</dbReference>
<sequence>MKRYIFSKVLIIHRWIEENDAYGVLLIHSDMQKKYLNDGDMTMIQFITLDPAQISYLFSTRRERSISGGTVRYRGYQ</sequence>
<organism evidence="1 2">
    <name type="scientific">Aneurinibacillus aneurinilyticus ATCC 12856</name>
    <dbReference type="NCBI Taxonomy" id="649747"/>
    <lineage>
        <taxon>Bacteria</taxon>
        <taxon>Bacillati</taxon>
        <taxon>Bacillota</taxon>
        <taxon>Bacilli</taxon>
        <taxon>Bacillales</taxon>
        <taxon>Paenibacillaceae</taxon>
        <taxon>Aneurinibacillus group</taxon>
        <taxon>Aneurinibacillus</taxon>
    </lineage>
</organism>
<evidence type="ECO:0000313" key="1">
    <source>
        <dbReference type="EMBL" id="ERI10396.1"/>
    </source>
</evidence>
<dbReference type="Proteomes" id="UP000016511">
    <property type="component" value="Unassembled WGS sequence"/>
</dbReference>
<dbReference type="AlphaFoldDB" id="U1YHZ4"/>
<proteinExistence type="predicted"/>
<comment type="caution">
    <text evidence="1">The sequence shown here is derived from an EMBL/GenBank/DDBJ whole genome shotgun (WGS) entry which is preliminary data.</text>
</comment>
<name>U1YHZ4_ANEAE</name>
<dbReference type="PATRIC" id="fig|649747.3.peg.1378"/>
<protein>
    <submittedName>
        <fullName evidence="1">Uncharacterized protein</fullName>
    </submittedName>
</protein>
<accession>U1YHZ4</accession>
<keyword evidence="2" id="KW-1185">Reference proteome</keyword>